<dbReference type="PROSITE" id="PS50096">
    <property type="entry name" value="IQ"/>
    <property type="match status" value="2"/>
</dbReference>
<feature type="compositionally biased region" description="Low complexity" evidence="2">
    <location>
        <begin position="545"/>
        <end position="556"/>
    </location>
</feature>
<comment type="caution">
    <text evidence="3">The sequence shown here is derived from an EMBL/GenBank/DDBJ whole genome shotgun (WGS) entry which is preliminary data.</text>
</comment>
<gene>
    <name evidence="3" type="ORF">WJX74_009482</name>
</gene>
<dbReference type="CDD" id="cd23767">
    <property type="entry name" value="IQCD"/>
    <property type="match status" value="1"/>
</dbReference>
<keyword evidence="4" id="KW-1185">Reference proteome</keyword>
<keyword evidence="1" id="KW-0175">Coiled coil</keyword>
<dbReference type="Gene3D" id="1.20.5.190">
    <property type="match status" value="1"/>
</dbReference>
<organism evidence="3 4">
    <name type="scientific">Apatococcus lobatus</name>
    <dbReference type="NCBI Taxonomy" id="904363"/>
    <lineage>
        <taxon>Eukaryota</taxon>
        <taxon>Viridiplantae</taxon>
        <taxon>Chlorophyta</taxon>
        <taxon>core chlorophytes</taxon>
        <taxon>Trebouxiophyceae</taxon>
        <taxon>Chlorellales</taxon>
        <taxon>Chlorellaceae</taxon>
        <taxon>Apatococcus</taxon>
    </lineage>
</organism>
<feature type="compositionally biased region" description="Low complexity" evidence="2">
    <location>
        <begin position="421"/>
        <end position="434"/>
    </location>
</feature>
<feature type="compositionally biased region" description="Low complexity" evidence="2">
    <location>
        <begin position="48"/>
        <end position="57"/>
    </location>
</feature>
<evidence type="ECO:0000256" key="2">
    <source>
        <dbReference type="SAM" id="MobiDB-lite"/>
    </source>
</evidence>
<feature type="coiled-coil region" evidence="1">
    <location>
        <begin position="151"/>
        <end position="196"/>
    </location>
</feature>
<evidence type="ECO:0000313" key="3">
    <source>
        <dbReference type="EMBL" id="KAK9840411.1"/>
    </source>
</evidence>
<reference evidence="3 4" key="1">
    <citation type="journal article" date="2024" name="Nat. Commun.">
        <title>Phylogenomics reveals the evolutionary origins of lichenization in chlorophyte algae.</title>
        <authorList>
            <person name="Puginier C."/>
            <person name="Libourel C."/>
            <person name="Otte J."/>
            <person name="Skaloud P."/>
            <person name="Haon M."/>
            <person name="Grisel S."/>
            <person name="Petersen M."/>
            <person name="Berrin J.G."/>
            <person name="Delaux P.M."/>
            <person name="Dal Grande F."/>
            <person name="Keller J."/>
        </authorList>
    </citation>
    <scope>NUCLEOTIDE SEQUENCE [LARGE SCALE GENOMIC DNA]</scope>
    <source>
        <strain evidence="3 4">SAG 2145</strain>
    </source>
</reference>
<proteinExistence type="predicted"/>
<feature type="region of interest" description="Disordered" evidence="2">
    <location>
        <begin position="490"/>
        <end position="556"/>
    </location>
</feature>
<dbReference type="Pfam" id="PF00612">
    <property type="entry name" value="IQ"/>
    <property type="match status" value="2"/>
</dbReference>
<dbReference type="SMART" id="SM00015">
    <property type="entry name" value="IQ"/>
    <property type="match status" value="2"/>
</dbReference>
<evidence type="ECO:0000256" key="1">
    <source>
        <dbReference type="SAM" id="Coils"/>
    </source>
</evidence>
<protein>
    <submittedName>
        <fullName evidence="3">Uncharacterized protein</fullName>
    </submittedName>
</protein>
<feature type="region of interest" description="Disordered" evidence="2">
    <location>
        <begin position="22"/>
        <end position="57"/>
    </location>
</feature>
<accession>A0AAW1S427</accession>
<evidence type="ECO:0000313" key="4">
    <source>
        <dbReference type="Proteomes" id="UP001438707"/>
    </source>
</evidence>
<dbReference type="EMBL" id="JALJOS010000004">
    <property type="protein sequence ID" value="KAK9840411.1"/>
    <property type="molecule type" value="Genomic_DNA"/>
</dbReference>
<dbReference type="AlphaFoldDB" id="A0AAW1S427"/>
<feature type="region of interest" description="Disordered" evidence="2">
    <location>
        <begin position="387"/>
        <end position="455"/>
    </location>
</feature>
<name>A0AAW1S427_9CHLO</name>
<sequence>MADLQEHITCVEQLAATRKSELEELRSQQKGMLQHKGRSPWSAEPVRQQSPSQSSVFSSLHDLVLPEQQHSKQPFSSSQSRDLPPKLRAIVEDNKMLQQGLKELRHRERQDEMTISKQQREIAAQHLSLQGMRQQLKDRGLSPSRGDMHGHERLEARVTELEAHVQIAMDAKDAELKRREQEAATHERAQDKLKAEIARLHGCLEEGDKERRAKTLEHKGSQARVKKLQEDLRTTRSQLTQMRAQVEAFARKNKHHAMQVMASQVTTPGKTAPFVPPIIFDDDEEDERDVHVMLCMVLPENADAFHLQVAEEKRIQKAEAWGGMLRPENAATAIQAAFRGHFTRKDLQHKQRNAAELAAAIKLQAAARGMLVRAAMTRQREATLAASIASRSKGARQSAVKLQRKGSMGSSGFGPALGPASRKSSTLTTRKSGTPADAGSDAKPPRSISGAPVPPLNLARVSSSGGSILVRKPSVGAAAKAMLASKQMMQEPSAKFPLPAAKAPSGSKLSGHESGTDIDGQAPGSKPGLETKMSSVKKVAGLPAGRSRTGGPRPSR</sequence>
<dbReference type="InterPro" id="IPR000048">
    <property type="entry name" value="IQ_motif_EF-hand-BS"/>
</dbReference>
<dbReference type="Proteomes" id="UP001438707">
    <property type="component" value="Unassembled WGS sequence"/>
</dbReference>